<evidence type="ECO:0000313" key="1">
    <source>
        <dbReference type="EMBL" id="RGC07444.1"/>
    </source>
</evidence>
<dbReference type="AlphaFoldDB" id="A0A3E2VA83"/>
<dbReference type="Proteomes" id="UP000261079">
    <property type="component" value="Unassembled WGS sequence"/>
</dbReference>
<dbReference type="EMBL" id="QVEZ01000001">
    <property type="protein sequence ID" value="RGC07444.1"/>
    <property type="molecule type" value="Genomic_DNA"/>
</dbReference>
<proteinExistence type="predicted"/>
<dbReference type="RefSeq" id="WP_117535117.1">
    <property type="nucleotide sequence ID" value="NZ_QVEZ01000001.1"/>
</dbReference>
<sequence>MKERRVEILPCPFCGANPFRIAEKREVVNAETGEVISSNISSSFWKHPETPDCVLGFGAFFLDTPDDIQRWNSRTDKAKSNPET</sequence>
<reference evidence="1 2" key="1">
    <citation type="submission" date="2018-08" db="EMBL/GenBank/DDBJ databases">
        <title>A genome reference for cultivated species of the human gut microbiota.</title>
        <authorList>
            <person name="Zou Y."/>
            <person name="Xue W."/>
            <person name="Luo G."/>
        </authorList>
    </citation>
    <scope>NUCLEOTIDE SEQUENCE [LARGE SCALE GENOMIC DNA]</scope>
    <source>
        <strain evidence="1 2">AM42-11AC</strain>
    </source>
</reference>
<organism evidence="1 2">
    <name type="scientific">Faecalibacterium prausnitzii</name>
    <dbReference type="NCBI Taxonomy" id="853"/>
    <lineage>
        <taxon>Bacteria</taxon>
        <taxon>Bacillati</taxon>
        <taxon>Bacillota</taxon>
        <taxon>Clostridia</taxon>
        <taxon>Eubacteriales</taxon>
        <taxon>Oscillospiraceae</taxon>
        <taxon>Faecalibacterium</taxon>
    </lineage>
</organism>
<accession>A0A3E2VA83</accession>
<gene>
    <name evidence="1" type="ORF">DW905_02415</name>
</gene>
<name>A0A3E2VA83_9FIRM</name>
<comment type="caution">
    <text evidence="1">The sequence shown here is derived from an EMBL/GenBank/DDBJ whole genome shotgun (WGS) entry which is preliminary data.</text>
</comment>
<protein>
    <submittedName>
        <fullName evidence="1">Uncharacterized protein</fullName>
    </submittedName>
</protein>
<evidence type="ECO:0000313" key="2">
    <source>
        <dbReference type="Proteomes" id="UP000261079"/>
    </source>
</evidence>